<proteinExistence type="inferred from homology"/>
<evidence type="ECO:0000313" key="6">
    <source>
        <dbReference type="EMBL" id="EUB65004.1"/>
    </source>
</evidence>
<sequence>MTKLGDKYPGKVILNENIVQATCAYISLVIEQNKSGILDETSHGVRGLLTCLESIFCDAPGDASKWWKGWKLWRWVAQSCENMPQSCVGLVNSLENLQSGLAKLRAFLRLALQSKRLHLYLDVLFNSTEVISRVYHPTAILLSTHLGRITDAAVELQYLDFCFDMRADELNFPYTGQIDYALLLSFTNRYPNSNVLDTGYHLQKNFCKQCQEYAVKALSSESQKKYLEDVVRGANKKIVAYESELARLLDDNRRLRSAFDQLQTKFALMHEEYAQRLRRLGFDTQVFPIRLKPHWRDISRPHQRWRPPVDWSAVEATEDLNDLRATETQTHATSSPLSLPLFPQKGRGVPTPTTFSSTESRVPLMHVKLTDKQVFSLQPRCVEGGSRVSSPKCVDMSAIEATEDLDVVDLLYEPNIASSTFSRMRPLLRVERPRPRSFQFAMGEQEALECSEVYRLPGATNAISPFTSGSLLDLSQLLVTVKPSNINYRARFSVPKTVVGGSSRRSPPQLDLLSELQQTDSSFPLTGLSLLTSEEGGDGGGGGGGEETEGACSTSDQVSDIVNEVAPEEEIVFGSSASGGDCGGCTTTTSSSRNTVLTSTSTIRPTNVSSSLASSLSIHEAKAATEPPRGTFRRSTSDLPATTTASMTLTSTTGRCQRHVVSPPCFTPTSLLPQLNI</sequence>
<dbReference type="Gene3D" id="1.20.58.900">
    <property type="match status" value="1"/>
</dbReference>
<reference evidence="6 7" key="1">
    <citation type="journal article" date="2013" name="Nat. Genet.">
        <title>The genome of the hydatid tapeworm Echinococcus granulosus.</title>
        <authorList>
            <person name="Zheng H."/>
            <person name="Zhang W."/>
            <person name="Zhang L."/>
            <person name="Zhang Z."/>
            <person name="Li J."/>
            <person name="Lu G."/>
            <person name="Zhu Y."/>
            <person name="Wang Y."/>
            <person name="Huang Y."/>
            <person name="Liu J."/>
            <person name="Kang H."/>
            <person name="Chen J."/>
            <person name="Wang L."/>
            <person name="Chen A."/>
            <person name="Yu S."/>
            <person name="Gao Z."/>
            <person name="Jin L."/>
            <person name="Gu W."/>
            <person name="Wang Z."/>
            <person name="Zhao L."/>
            <person name="Shi B."/>
            <person name="Wen H."/>
            <person name="Lin R."/>
            <person name="Jones M.K."/>
            <person name="Brejova B."/>
            <person name="Vinar T."/>
            <person name="Zhao G."/>
            <person name="McManus D.P."/>
            <person name="Chen Z."/>
            <person name="Zhou Y."/>
            <person name="Wang S."/>
        </authorList>
    </citation>
    <scope>NUCLEOTIDE SEQUENCE [LARGE SCALE GENOMIC DNA]</scope>
</reference>
<keyword evidence="1 3" id="KW-0175">Coiled coil</keyword>
<feature type="region of interest" description="Disordered" evidence="4">
    <location>
        <begin position="528"/>
        <end position="556"/>
    </location>
</feature>
<dbReference type="InterPro" id="IPR037213">
    <property type="entry name" value="Run_dom_sf"/>
</dbReference>
<dbReference type="RefSeq" id="XP_024356200.1">
    <property type="nucleotide sequence ID" value="XM_024489522.1"/>
</dbReference>
<dbReference type="PANTHER" id="PTHR46251">
    <property type="entry name" value="RUN DOMAIN-CONTAINING 3 PROTEIN RUNDC3"/>
    <property type="match status" value="1"/>
</dbReference>
<dbReference type="PROSITE" id="PS50826">
    <property type="entry name" value="RUN"/>
    <property type="match status" value="1"/>
</dbReference>
<evidence type="ECO:0000256" key="2">
    <source>
        <dbReference type="ARBA" id="ARBA00034727"/>
    </source>
</evidence>
<evidence type="ECO:0000256" key="4">
    <source>
        <dbReference type="SAM" id="MobiDB-lite"/>
    </source>
</evidence>
<dbReference type="KEGG" id="egl:EGR_00273"/>
<dbReference type="OrthoDB" id="10029904at2759"/>
<gene>
    <name evidence="6" type="ORF">EGR_00273</name>
</gene>
<organism evidence="6 7">
    <name type="scientific">Echinococcus granulosus</name>
    <name type="common">Hydatid tapeworm</name>
    <dbReference type="NCBI Taxonomy" id="6210"/>
    <lineage>
        <taxon>Eukaryota</taxon>
        <taxon>Metazoa</taxon>
        <taxon>Spiralia</taxon>
        <taxon>Lophotrochozoa</taxon>
        <taxon>Platyhelminthes</taxon>
        <taxon>Cestoda</taxon>
        <taxon>Eucestoda</taxon>
        <taxon>Cyclophyllidea</taxon>
        <taxon>Taeniidae</taxon>
        <taxon>Echinococcus</taxon>
        <taxon>Echinococcus granulosus group</taxon>
    </lineage>
</organism>
<evidence type="ECO:0000259" key="5">
    <source>
        <dbReference type="PROSITE" id="PS50826"/>
    </source>
</evidence>
<feature type="region of interest" description="Disordered" evidence="4">
    <location>
        <begin position="620"/>
        <end position="642"/>
    </location>
</feature>
<dbReference type="Pfam" id="PF02759">
    <property type="entry name" value="RUN"/>
    <property type="match status" value="1"/>
</dbReference>
<dbReference type="GeneID" id="36335988"/>
<feature type="domain" description="RUN" evidence="5">
    <location>
        <begin position="39"/>
        <end position="168"/>
    </location>
</feature>
<feature type="coiled-coil region" evidence="3">
    <location>
        <begin position="231"/>
        <end position="265"/>
    </location>
</feature>
<keyword evidence="7" id="KW-1185">Reference proteome</keyword>
<comment type="caution">
    <text evidence="6">The sequence shown here is derived from an EMBL/GenBank/DDBJ whole genome shotgun (WGS) entry which is preliminary data.</text>
</comment>
<dbReference type="SUPFAM" id="SSF140741">
    <property type="entry name" value="RUN domain-like"/>
    <property type="match status" value="1"/>
</dbReference>
<evidence type="ECO:0000313" key="7">
    <source>
        <dbReference type="Proteomes" id="UP000019149"/>
    </source>
</evidence>
<accession>W6VDZ4</accession>
<comment type="similarity">
    <text evidence="2">Belongs to the RUNDC3 family.</text>
</comment>
<name>W6VDZ4_ECHGR</name>
<dbReference type="STRING" id="6210.W6VDZ4"/>
<evidence type="ECO:0000256" key="3">
    <source>
        <dbReference type="SAM" id="Coils"/>
    </source>
</evidence>
<protein>
    <submittedName>
        <fullName evidence="6">RUN domain-containing protein 3A</fullName>
    </submittedName>
</protein>
<evidence type="ECO:0000256" key="1">
    <source>
        <dbReference type="ARBA" id="ARBA00023054"/>
    </source>
</evidence>
<feature type="compositionally biased region" description="Polar residues" evidence="4">
    <location>
        <begin position="328"/>
        <end position="337"/>
    </location>
</feature>
<dbReference type="EMBL" id="APAU02000001">
    <property type="protein sequence ID" value="EUB65004.1"/>
    <property type="molecule type" value="Genomic_DNA"/>
</dbReference>
<dbReference type="OMA" id="MHEEYAQ"/>
<feature type="region of interest" description="Disordered" evidence="4">
    <location>
        <begin position="328"/>
        <end position="357"/>
    </location>
</feature>
<dbReference type="CTD" id="36335988"/>
<dbReference type="InterPro" id="IPR047340">
    <property type="entry name" value="RUNDC3A_B"/>
</dbReference>
<dbReference type="Proteomes" id="UP000019149">
    <property type="component" value="Unassembled WGS sequence"/>
</dbReference>
<dbReference type="InterPro" id="IPR004012">
    <property type="entry name" value="Run_dom"/>
</dbReference>
<dbReference type="SMART" id="SM00593">
    <property type="entry name" value="RUN"/>
    <property type="match status" value="1"/>
</dbReference>
<dbReference type="PANTHER" id="PTHR46251:SF3">
    <property type="entry name" value="RUN DOMAIN-CONTAINING PROTEIN"/>
    <property type="match status" value="1"/>
</dbReference>
<dbReference type="AlphaFoldDB" id="W6VDZ4"/>